<dbReference type="SUPFAM" id="SSF46626">
    <property type="entry name" value="Cytochrome c"/>
    <property type="match status" value="2"/>
</dbReference>
<keyword evidence="2 4" id="KW-0479">Metal-binding</keyword>
<sequence>MEMTISIQNRPRVGTIWMVLFCGMILSGPMLATDYLEEGDAQNGARTWAENCNRCHNARDPQDLRDDQWTTSVFHMRVRAGLTGKQTRDVLEYLQTANNWPVSLSTEVAQAGSGTARSGEEVYGRVCVACHGADGKGTVPGAPDFTDADGPMAQSDAILLEHIRDGFKSPKSPMAMPPRGGDPNLNQGEMEAVLEFMRKSFSD</sequence>
<dbReference type="GO" id="GO:0046872">
    <property type="term" value="F:metal ion binding"/>
    <property type="evidence" value="ECO:0007669"/>
    <property type="project" value="UniProtKB-KW"/>
</dbReference>
<dbReference type="PANTHER" id="PTHR33751:SF1">
    <property type="entry name" value="CBB3-TYPE CYTOCHROME C OXIDASE SUBUNIT FIXP"/>
    <property type="match status" value="1"/>
</dbReference>
<dbReference type="InterPro" id="IPR009056">
    <property type="entry name" value="Cyt_c-like_dom"/>
</dbReference>
<dbReference type="Proteomes" id="UP001359886">
    <property type="component" value="Unassembled WGS sequence"/>
</dbReference>
<keyword evidence="5" id="KW-0812">Transmembrane</keyword>
<dbReference type="PANTHER" id="PTHR33751">
    <property type="entry name" value="CBB3-TYPE CYTOCHROME C OXIDASE SUBUNIT FIXP"/>
    <property type="match status" value="1"/>
</dbReference>
<dbReference type="InterPro" id="IPR036909">
    <property type="entry name" value="Cyt_c-like_dom_sf"/>
</dbReference>
<evidence type="ECO:0000313" key="7">
    <source>
        <dbReference type="EMBL" id="MEJ8568848.1"/>
    </source>
</evidence>
<comment type="caution">
    <text evidence="7">The sequence shown here is derived from an EMBL/GenBank/DDBJ whole genome shotgun (WGS) entry which is preliminary data.</text>
</comment>
<reference evidence="7 8" key="1">
    <citation type="submission" date="2024-02" db="EMBL/GenBank/DDBJ databases">
        <title>A novel Wenzhouxiangellaceae bacterium, isolated from coastal sediments.</title>
        <authorList>
            <person name="Du Z.-J."/>
            <person name="Ye Y.-Q."/>
            <person name="Zhang X.-Y."/>
        </authorList>
    </citation>
    <scope>NUCLEOTIDE SEQUENCE [LARGE SCALE GENOMIC DNA]</scope>
    <source>
        <strain evidence="7 8">CH-27</strain>
    </source>
</reference>
<protein>
    <submittedName>
        <fullName evidence="7">C-type cytochrome</fullName>
    </submittedName>
</protein>
<proteinExistence type="predicted"/>
<evidence type="ECO:0000256" key="2">
    <source>
        <dbReference type="ARBA" id="ARBA00022723"/>
    </source>
</evidence>
<evidence type="ECO:0000313" key="8">
    <source>
        <dbReference type="Proteomes" id="UP001359886"/>
    </source>
</evidence>
<evidence type="ECO:0000256" key="5">
    <source>
        <dbReference type="SAM" id="Phobius"/>
    </source>
</evidence>
<dbReference type="Gene3D" id="1.10.760.10">
    <property type="entry name" value="Cytochrome c-like domain"/>
    <property type="match status" value="1"/>
</dbReference>
<accession>A0AAW9RL80</accession>
<dbReference type="PROSITE" id="PS51007">
    <property type="entry name" value="CYTC"/>
    <property type="match status" value="1"/>
</dbReference>
<keyword evidence="8" id="KW-1185">Reference proteome</keyword>
<dbReference type="EMBL" id="JAZHOG010000010">
    <property type="protein sequence ID" value="MEJ8568848.1"/>
    <property type="molecule type" value="Genomic_DNA"/>
</dbReference>
<evidence type="ECO:0000259" key="6">
    <source>
        <dbReference type="PROSITE" id="PS51007"/>
    </source>
</evidence>
<evidence type="ECO:0000256" key="4">
    <source>
        <dbReference type="PROSITE-ProRule" id="PRU00433"/>
    </source>
</evidence>
<evidence type="ECO:0000256" key="1">
    <source>
        <dbReference type="ARBA" id="ARBA00022617"/>
    </source>
</evidence>
<keyword evidence="5" id="KW-1133">Transmembrane helix</keyword>
<keyword evidence="5" id="KW-0472">Membrane</keyword>
<name>A0AAW9RL80_9GAMM</name>
<organism evidence="7 8">
    <name type="scientific">Elongatibacter sediminis</name>
    <dbReference type="NCBI Taxonomy" id="3119006"/>
    <lineage>
        <taxon>Bacteria</taxon>
        <taxon>Pseudomonadati</taxon>
        <taxon>Pseudomonadota</taxon>
        <taxon>Gammaproteobacteria</taxon>
        <taxon>Chromatiales</taxon>
        <taxon>Wenzhouxiangellaceae</taxon>
        <taxon>Elongatibacter</taxon>
    </lineage>
</organism>
<keyword evidence="1 4" id="KW-0349">Heme</keyword>
<evidence type="ECO:0000256" key="3">
    <source>
        <dbReference type="ARBA" id="ARBA00023004"/>
    </source>
</evidence>
<dbReference type="GO" id="GO:0009055">
    <property type="term" value="F:electron transfer activity"/>
    <property type="evidence" value="ECO:0007669"/>
    <property type="project" value="InterPro"/>
</dbReference>
<keyword evidence="3 4" id="KW-0408">Iron</keyword>
<feature type="transmembrane region" description="Helical" evidence="5">
    <location>
        <begin position="12"/>
        <end position="32"/>
    </location>
</feature>
<dbReference type="InterPro" id="IPR050597">
    <property type="entry name" value="Cytochrome_c_Oxidase_Subunit"/>
</dbReference>
<dbReference type="GO" id="GO:0020037">
    <property type="term" value="F:heme binding"/>
    <property type="evidence" value="ECO:0007669"/>
    <property type="project" value="InterPro"/>
</dbReference>
<dbReference type="Pfam" id="PF13442">
    <property type="entry name" value="Cytochrome_CBB3"/>
    <property type="match status" value="2"/>
</dbReference>
<gene>
    <name evidence="7" type="ORF">V3330_14535</name>
</gene>
<feature type="domain" description="Cytochrome c" evidence="6">
    <location>
        <begin position="114"/>
        <end position="201"/>
    </location>
</feature>
<dbReference type="AlphaFoldDB" id="A0AAW9RL80"/>